<dbReference type="Gene3D" id="3.40.50.2000">
    <property type="entry name" value="Glycogen Phosphorylase B"/>
    <property type="match status" value="2"/>
</dbReference>
<dbReference type="FunFam" id="3.40.50.2000:FF:000119">
    <property type="entry name" value="Glycosyl transferase group 1"/>
    <property type="match status" value="1"/>
</dbReference>
<dbReference type="InterPro" id="IPR028098">
    <property type="entry name" value="Glyco_trans_4-like_N"/>
</dbReference>
<dbReference type="InterPro" id="IPR001296">
    <property type="entry name" value="Glyco_trans_1"/>
</dbReference>
<keyword evidence="1 4" id="KW-0808">Transferase</keyword>
<dbReference type="GO" id="GO:0009103">
    <property type="term" value="P:lipopolysaccharide biosynthetic process"/>
    <property type="evidence" value="ECO:0007669"/>
    <property type="project" value="TreeGrafter"/>
</dbReference>
<accession>A0A2A2B0G5</accession>
<dbReference type="Proteomes" id="UP000218439">
    <property type="component" value="Unassembled WGS sequence"/>
</dbReference>
<gene>
    <name evidence="4" type="ORF">CK621_03420</name>
</gene>
<evidence type="ECO:0000313" key="5">
    <source>
        <dbReference type="Proteomes" id="UP000218439"/>
    </source>
</evidence>
<evidence type="ECO:0000256" key="1">
    <source>
        <dbReference type="ARBA" id="ARBA00022679"/>
    </source>
</evidence>
<dbReference type="GO" id="GO:0016757">
    <property type="term" value="F:glycosyltransferase activity"/>
    <property type="evidence" value="ECO:0007669"/>
    <property type="project" value="UniProtKB-KW"/>
</dbReference>
<feature type="domain" description="Glycosyl transferase family 1" evidence="2">
    <location>
        <begin position="231"/>
        <end position="380"/>
    </location>
</feature>
<dbReference type="CDD" id="cd03809">
    <property type="entry name" value="GT4_MtfB-like"/>
    <property type="match status" value="1"/>
</dbReference>
<dbReference type="AlphaFoldDB" id="A0A2A2B0G5"/>
<dbReference type="Pfam" id="PF13439">
    <property type="entry name" value="Glyco_transf_4"/>
    <property type="match status" value="1"/>
</dbReference>
<dbReference type="EMBL" id="NSJE01000004">
    <property type="protein sequence ID" value="PAT43537.1"/>
    <property type="molecule type" value="Genomic_DNA"/>
</dbReference>
<evidence type="ECO:0000259" key="3">
    <source>
        <dbReference type="Pfam" id="PF13439"/>
    </source>
</evidence>
<sequence length="407" mass="45240">MTATIDLVFGADALAPPLTGIGRYSFELAQRLEQDPRIASVRYFSLGHWLEAPLQAVQQASGQAPANPPREGAATAPPAPLLARVRARLARNPAAVRAYRLLMPPLQRWRLRHCGNALFHAPNFFVPPFPGKTVATVHDLSHLRHPQFHPPARVQYMNAALPPSLRRTDHVIVISEATRQEFLHFFPWFASERISVTPLAADPAFRPHSDAQWRAALGAATGLPRLRMRGYTLYVGTVEPRKNLDRLLRAYARLPEALRREYPLLIVGSQGWHSQHTHAAMRNAQAQGWLHYLTFVPQAWLPALYAGAALFLYPSLYEGFGLPVVEAMVSGTPVITSSASSMPEVAGDAAWLIDPMDEEALGHAITQALQDTAWQQAARQAGLRRATEFSWDRCAQQTVQIYQRICS</sequence>
<reference evidence="4 5" key="1">
    <citation type="submission" date="2017-08" db="EMBL/GenBank/DDBJ databases">
        <title>WGS of Clinical strains of the CDC Group NO-1 linked to zoonotic infections in humans.</title>
        <authorList>
            <person name="Bernier A.-M."/>
            <person name="Bernard K."/>
        </authorList>
    </citation>
    <scope>NUCLEOTIDE SEQUENCE [LARGE SCALE GENOMIC DNA]</scope>
    <source>
        <strain evidence="4 5">NML120219</strain>
    </source>
</reference>
<protein>
    <submittedName>
        <fullName evidence="4">Mannosyltransferase</fullName>
    </submittedName>
</protein>
<organism evidence="4 5">
    <name type="scientific">Vandammella animalimorsus</name>
    <dbReference type="NCBI Taxonomy" id="2029117"/>
    <lineage>
        <taxon>Bacteria</taxon>
        <taxon>Pseudomonadati</taxon>
        <taxon>Pseudomonadota</taxon>
        <taxon>Betaproteobacteria</taxon>
        <taxon>Burkholderiales</taxon>
        <taxon>Comamonadaceae</taxon>
        <taxon>Vandammella</taxon>
    </lineage>
</organism>
<dbReference type="Pfam" id="PF00534">
    <property type="entry name" value="Glycos_transf_1"/>
    <property type="match status" value="1"/>
</dbReference>
<evidence type="ECO:0000259" key="2">
    <source>
        <dbReference type="Pfam" id="PF00534"/>
    </source>
</evidence>
<keyword evidence="4" id="KW-0328">Glycosyltransferase</keyword>
<proteinExistence type="predicted"/>
<dbReference type="SUPFAM" id="SSF53756">
    <property type="entry name" value="UDP-Glycosyltransferase/glycogen phosphorylase"/>
    <property type="match status" value="1"/>
</dbReference>
<dbReference type="RefSeq" id="WP_095551306.1">
    <property type="nucleotide sequence ID" value="NZ_NSJE01000004.1"/>
</dbReference>
<comment type="caution">
    <text evidence="4">The sequence shown here is derived from an EMBL/GenBank/DDBJ whole genome shotgun (WGS) entry which is preliminary data.</text>
</comment>
<dbReference type="PANTHER" id="PTHR46401">
    <property type="entry name" value="GLYCOSYLTRANSFERASE WBBK-RELATED"/>
    <property type="match status" value="1"/>
</dbReference>
<feature type="domain" description="Glycosyltransferase subfamily 4-like N-terminal" evidence="3">
    <location>
        <begin position="20"/>
        <end position="204"/>
    </location>
</feature>
<evidence type="ECO:0000313" key="4">
    <source>
        <dbReference type="EMBL" id="PAT43537.1"/>
    </source>
</evidence>
<dbReference type="PANTHER" id="PTHR46401:SF2">
    <property type="entry name" value="GLYCOSYLTRANSFERASE WBBK-RELATED"/>
    <property type="match status" value="1"/>
</dbReference>
<name>A0A2A2B0G5_9BURK</name>